<name>A0AAE1WSH9_9LAMI</name>
<keyword evidence="1" id="KW-0723">Serine/threonine-protein kinase</keyword>
<evidence type="ECO:0000256" key="4">
    <source>
        <dbReference type="ARBA" id="ARBA00022777"/>
    </source>
</evidence>
<dbReference type="PANTHER" id="PTHR27002">
    <property type="entry name" value="RECEPTOR-LIKE SERINE/THREONINE-PROTEIN KINASE SD1-8"/>
    <property type="match status" value="1"/>
</dbReference>
<accession>A0AAE1WSH9</accession>
<proteinExistence type="predicted"/>
<dbReference type="GO" id="GO:0005886">
    <property type="term" value="C:plasma membrane"/>
    <property type="evidence" value="ECO:0007669"/>
    <property type="project" value="TreeGrafter"/>
</dbReference>
<keyword evidence="7" id="KW-1185">Reference proteome</keyword>
<keyword evidence="3" id="KW-0547">Nucleotide-binding</keyword>
<evidence type="ECO:0000256" key="3">
    <source>
        <dbReference type="ARBA" id="ARBA00022741"/>
    </source>
</evidence>
<dbReference type="Gene3D" id="1.10.510.10">
    <property type="entry name" value="Transferase(Phosphotransferase) domain 1"/>
    <property type="match status" value="1"/>
</dbReference>
<sequence length="142" mass="16012">MLEDAKEIAVKRLGMLILQHNGLFSVKSDVYSFVVLVLAIVSGLKSRGFHHKDHHHNLLGHAWLLHEERRSLELVDTINLVYLFVSEAMRLIRVALLCGQHSPEDRPSMSSVVLMLSSEGALPQSKQPGFFCRDKRSCCCNC</sequence>
<dbReference type="GO" id="GO:0004674">
    <property type="term" value="F:protein serine/threonine kinase activity"/>
    <property type="evidence" value="ECO:0007669"/>
    <property type="project" value="UniProtKB-KW"/>
</dbReference>
<evidence type="ECO:0000256" key="2">
    <source>
        <dbReference type="ARBA" id="ARBA00022679"/>
    </source>
</evidence>
<evidence type="ECO:0000313" key="7">
    <source>
        <dbReference type="Proteomes" id="UP001289374"/>
    </source>
</evidence>
<protein>
    <submittedName>
        <fullName evidence="6">G-type lectin S-receptor-like serine/threonine-protein kinase</fullName>
    </submittedName>
</protein>
<reference evidence="6" key="1">
    <citation type="submission" date="2020-06" db="EMBL/GenBank/DDBJ databases">
        <authorList>
            <person name="Li T."/>
            <person name="Hu X."/>
            <person name="Zhang T."/>
            <person name="Song X."/>
            <person name="Zhang H."/>
            <person name="Dai N."/>
            <person name="Sheng W."/>
            <person name="Hou X."/>
            <person name="Wei L."/>
        </authorList>
    </citation>
    <scope>NUCLEOTIDE SEQUENCE</scope>
    <source>
        <strain evidence="6">K16</strain>
        <tissue evidence="6">Leaf</tissue>
    </source>
</reference>
<gene>
    <name evidence="6" type="ORF">Sango_1319800</name>
</gene>
<comment type="caution">
    <text evidence="6">The sequence shown here is derived from an EMBL/GenBank/DDBJ whole genome shotgun (WGS) entry which is preliminary data.</text>
</comment>
<dbReference type="InterPro" id="IPR011009">
    <property type="entry name" value="Kinase-like_dom_sf"/>
</dbReference>
<evidence type="ECO:0000256" key="5">
    <source>
        <dbReference type="ARBA" id="ARBA00022840"/>
    </source>
</evidence>
<dbReference type="Proteomes" id="UP001289374">
    <property type="component" value="Unassembled WGS sequence"/>
</dbReference>
<dbReference type="EMBL" id="JACGWL010000007">
    <property type="protein sequence ID" value="KAK4398443.1"/>
    <property type="molecule type" value="Genomic_DNA"/>
</dbReference>
<organism evidence="6 7">
    <name type="scientific">Sesamum angolense</name>
    <dbReference type="NCBI Taxonomy" id="2727404"/>
    <lineage>
        <taxon>Eukaryota</taxon>
        <taxon>Viridiplantae</taxon>
        <taxon>Streptophyta</taxon>
        <taxon>Embryophyta</taxon>
        <taxon>Tracheophyta</taxon>
        <taxon>Spermatophyta</taxon>
        <taxon>Magnoliopsida</taxon>
        <taxon>eudicotyledons</taxon>
        <taxon>Gunneridae</taxon>
        <taxon>Pentapetalae</taxon>
        <taxon>asterids</taxon>
        <taxon>lamiids</taxon>
        <taxon>Lamiales</taxon>
        <taxon>Pedaliaceae</taxon>
        <taxon>Sesamum</taxon>
    </lineage>
</organism>
<evidence type="ECO:0000256" key="1">
    <source>
        <dbReference type="ARBA" id="ARBA00022527"/>
    </source>
</evidence>
<keyword evidence="2" id="KW-0808">Transferase</keyword>
<reference evidence="6" key="2">
    <citation type="journal article" date="2024" name="Plant">
        <title>Genomic evolution and insights into agronomic trait innovations of Sesamum species.</title>
        <authorList>
            <person name="Miao H."/>
            <person name="Wang L."/>
            <person name="Qu L."/>
            <person name="Liu H."/>
            <person name="Sun Y."/>
            <person name="Le M."/>
            <person name="Wang Q."/>
            <person name="Wei S."/>
            <person name="Zheng Y."/>
            <person name="Lin W."/>
            <person name="Duan Y."/>
            <person name="Cao H."/>
            <person name="Xiong S."/>
            <person name="Wang X."/>
            <person name="Wei L."/>
            <person name="Li C."/>
            <person name="Ma Q."/>
            <person name="Ju M."/>
            <person name="Zhao R."/>
            <person name="Li G."/>
            <person name="Mu C."/>
            <person name="Tian Q."/>
            <person name="Mei H."/>
            <person name="Zhang T."/>
            <person name="Gao T."/>
            <person name="Zhang H."/>
        </authorList>
    </citation>
    <scope>NUCLEOTIDE SEQUENCE</scope>
    <source>
        <strain evidence="6">K16</strain>
    </source>
</reference>
<dbReference type="PANTHER" id="PTHR27002:SF851">
    <property type="entry name" value="G-TYPE LECTIN S-RECEPTOR-LIKE SERINE_THREONINE-PROTEIN KINASE SD1-1"/>
    <property type="match status" value="1"/>
</dbReference>
<dbReference type="SUPFAM" id="SSF56112">
    <property type="entry name" value="Protein kinase-like (PK-like)"/>
    <property type="match status" value="1"/>
</dbReference>
<dbReference type="AlphaFoldDB" id="A0AAE1WSH9"/>
<evidence type="ECO:0000313" key="6">
    <source>
        <dbReference type="EMBL" id="KAK4398443.1"/>
    </source>
</evidence>
<dbReference type="GO" id="GO:0005524">
    <property type="term" value="F:ATP binding"/>
    <property type="evidence" value="ECO:0007669"/>
    <property type="project" value="UniProtKB-KW"/>
</dbReference>
<keyword evidence="5" id="KW-0067">ATP-binding</keyword>
<keyword evidence="4 6" id="KW-0418">Kinase</keyword>